<dbReference type="EMBL" id="DVFT01000141">
    <property type="protein sequence ID" value="HIQ96804.1"/>
    <property type="molecule type" value="Genomic_DNA"/>
</dbReference>
<evidence type="ECO:0000313" key="3">
    <source>
        <dbReference type="Proteomes" id="UP000886886"/>
    </source>
</evidence>
<dbReference type="AlphaFoldDB" id="A0A9D0ZW02"/>
<sequence>MSPEEKLDAYEKMHDMVRKEYEEISEKMDKLKAEGRVKSATYRQLMGRKMTYSTILELYKVYGLVR</sequence>
<dbReference type="Proteomes" id="UP000886886">
    <property type="component" value="Unassembled WGS sequence"/>
</dbReference>
<proteinExistence type="predicted"/>
<comment type="caution">
    <text evidence="2">The sequence shown here is derived from an EMBL/GenBank/DDBJ whole genome shotgun (WGS) entry which is preliminary data.</text>
</comment>
<reference evidence="2" key="1">
    <citation type="submission" date="2020-10" db="EMBL/GenBank/DDBJ databases">
        <authorList>
            <person name="Gilroy R."/>
        </authorList>
    </citation>
    <scope>NUCLEOTIDE SEQUENCE</scope>
    <source>
        <strain evidence="2">ChiSjej3B21-11622</strain>
    </source>
</reference>
<gene>
    <name evidence="2" type="ORF">IAB26_09600</name>
</gene>
<evidence type="ECO:0000313" key="2">
    <source>
        <dbReference type="EMBL" id="HIQ96804.1"/>
    </source>
</evidence>
<protein>
    <submittedName>
        <fullName evidence="2">Uncharacterized protein</fullName>
    </submittedName>
</protein>
<evidence type="ECO:0000256" key="1">
    <source>
        <dbReference type="SAM" id="Coils"/>
    </source>
</evidence>
<keyword evidence="1" id="KW-0175">Coiled coil</keyword>
<reference evidence="2" key="2">
    <citation type="journal article" date="2021" name="PeerJ">
        <title>Extensive microbial diversity within the chicken gut microbiome revealed by metagenomics and culture.</title>
        <authorList>
            <person name="Gilroy R."/>
            <person name="Ravi A."/>
            <person name="Getino M."/>
            <person name="Pursley I."/>
            <person name="Horton D.L."/>
            <person name="Alikhan N.F."/>
            <person name="Baker D."/>
            <person name="Gharbi K."/>
            <person name="Hall N."/>
            <person name="Watson M."/>
            <person name="Adriaenssens E.M."/>
            <person name="Foster-Nyarko E."/>
            <person name="Jarju S."/>
            <person name="Secka A."/>
            <person name="Antonio M."/>
            <person name="Oren A."/>
            <person name="Chaudhuri R.R."/>
            <person name="La Ragione R."/>
            <person name="Hildebrand F."/>
            <person name="Pallen M.J."/>
        </authorList>
    </citation>
    <scope>NUCLEOTIDE SEQUENCE</scope>
    <source>
        <strain evidence="2">ChiSjej3B21-11622</strain>
    </source>
</reference>
<feature type="coiled-coil region" evidence="1">
    <location>
        <begin position="7"/>
        <end position="34"/>
    </location>
</feature>
<accession>A0A9D0ZW02</accession>
<organism evidence="2 3">
    <name type="scientific">Candidatus Limivivens merdigallinarum</name>
    <dbReference type="NCBI Taxonomy" id="2840859"/>
    <lineage>
        <taxon>Bacteria</taxon>
        <taxon>Bacillati</taxon>
        <taxon>Bacillota</taxon>
        <taxon>Clostridia</taxon>
        <taxon>Lachnospirales</taxon>
        <taxon>Lachnospiraceae</taxon>
        <taxon>Lachnospiraceae incertae sedis</taxon>
        <taxon>Candidatus Limivivens</taxon>
    </lineage>
</organism>
<name>A0A9D0ZW02_9FIRM</name>